<dbReference type="EMBL" id="GL876966">
    <property type="protein sequence ID" value="KLU82538.1"/>
    <property type="molecule type" value="Genomic_DNA"/>
</dbReference>
<dbReference type="PROSITE" id="PS51388">
    <property type="entry name" value="GED"/>
    <property type="match status" value="1"/>
</dbReference>
<dbReference type="EMBL" id="ADBL01000393">
    <property type="status" value="NOT_ANNOTATED_CDS"/>
    <property type="molecule type" value="Genomic_DNA"/>
</dbReference>
<evidence type="ECO:0000313" key="3">
    <source>
        <dbReference type="EnsemblFungi" id="MAPG_01610T0"/>
    </source>
</evidence>
<dbReference type="Proteomes" id="UP000011715">
    <property type="component" value="Unassembled WGS sequence"/>
</dbReference>
<dbReference type="VEuPathDB" id="FungiDB:MAPG_01610"/>
<dbReference type="InterPro" id="IPR020850">
    <property type="entry name" value="GED_dom"/>
</dbReference>
<reference evidence="2" key="3">
    <citation type="submission" date="2011-03" db="EMBL/GenBank/DDBJ databases">
        <title>Annotation of Magnaporthe poae ATCC 64411.</title>
        <authorList>
            <person name="Ma L.-J."/>
            <person name="Dead R."/>
            <person name="Young S.K."/>
            <person name="Zeng Q."/>
            <person name="Gargeya S."/>
            <person name="Fitzgerald M."/>
            <person name="Haas B."/>
            <person name="Abouelleil A."/>
            <person name="Alvarado L."/>
            <person name="Arachchi H.M."/>
            <person name="Berlin A."/>
            <person name="Brown A."/>
            <person name="Chapman S.B."/>
            <person name="Chen Z."/>
            <person name="Dunbar C."/>
            <person name="Freedman E."/>
            <person name="Gearin G."/>
            <person name="Gellesch M."/>
            <person name="Goldberg J."/>
            <person name="Griggs A."/>
            <person name="Gujja S."/>
            <person name="Heiman D."/>
            <person name="Howarth C."/>
            <person name="Larson L."/>
            <person name="Lui A."/>
            <person name="MacDonald P.J.P."/>
            <person name="Mehta T."/>
            <person name="Montmayeur A."/>
            <person name="Murphy C."/>
            <person name="Neiman D."/>
            <person name="Pearson M."/>
            <person name="Priest M."/>
            <person name="Roberts A."/>
            <person name="Saif S."/>
            <person name="Shea T."/>
            <person name="Shenoy N."/>
            <person name="Sisk P."/>
            <person name="Stolte C."/>
            <person name="Sykes S."/>
            <person name="Yandava C."/>
            <person name="Wortman J."/>
            <person name="Nusbaum C."/>
            <person name="Birren B."/>
        </authorList>
    </citation>
    <scope>NUCLEOTIDE SEQUENCE</scope>
    <source>
        <strain evidence="2">ATCC 64411</strain>
    </source>
</reference>
<proteinExistence type="predicted"/>
<evidence type="ECO:0000313" key="2">
    <source>
        <dbReference type="EMBL" id="KLU82538.1"/>
    </source>
</evidence>
<dbReference type="OrthoDB" id="415706at2759"/>
<reference evidence="4" key="2">
    <citation type="submission" date="2010-05" db="EMBL/GenBank/DDBJ databases">
        <title>The genome sequence of Magnaporthe poae strain ATCC 64411.</title>
        <authorList>
            <person name="Ma L.-J."/>
            <person name="Dead R."/>
            <person name="Young S."/>
            <person name="Zeng Q."/>
            <person name="Koehrsen M."/>
            <person name="Alvarado L."/>
            <person name="Berlin A."/>
            <person name="Chapman S.B."/>
            <person name="Chen Z."/>
            <person name="Freedman E."/>
            <person name="Gellesch M."/>
            <person name="Goldberg J."/>
            <person name="Griggs A."/>
            <person name="Gujja S."/>
            <person name="Heilman E.R."/>
            <person name="Heiman D."/>
            <person name="Hepburn T."/>
            <person name="Howarth C."/>
            <person name="Jen D."/>
            <person name="Larson L."/>
            <person name="Mehta T."/>
            <person name="Neiman D."/>
            <person name="Pearson M."/>
            <person name="Roberts A."/>
            <person name="Saif S."/>
            <person name="Shea T."/>
            <person name="Shenoy N."/>
            <person name="Sisk P."/>
            <person name="Stolte C."/>
            <person name="Sykes S."/>
            <person name="Walk T."/>
            <person name="White J."/>
            <person name="Yandava C."/>
            <person name="Haas B."/>
            <person name="Nusbaum C."/>
            <person name="Birren B."/>
        </authorList>
    </citation>
    <scope>NUCLEOTIDE SEQUENCE [LARGE SCALE GENOMIC DNA]</scope>
    <source>
        <strain evidence="4">ATCC 64411 / 73-15</strain>
    </source>
</reference>
<evidence type="ECO:0000313" key="4">
    <source>
        <dbReference type="Proteomes" id="UP000011715"/>
    </source>
</evidence>
<gene>
    <name evidence="2" type="ORF">MAPG_01610</name>
</gene>
<dbReference type="AlphaFoldDB" id="A0A0C4DP56"/>
<reference evidence="2" key="1">
    <citation type="submission" date="2010-05" db="EMBL/GenBank/DDBJ databases">
        <title>The Genome Sequence of Magnaporthe poae strain ATCC 64411.</title>
        <authorList>
            <consortium name="The Broad Institute Genome Sequencing Platform"/>
            <consortium name="Broad Institute Genome Sequencing Center for Infectious Disease"/>
            <person name="Ma L.-J."/>
            <person name="Dead R."/>
            <person name="Young S."/>
            <person name="Zeng Q."/>
            <person name="Koehrsen M."/>
            <person name="Alvarado L."/>
            <person name="Berlin A."/>
            <person name="Chapman S.B."/>
            <person name="Chen Z."/>
            <person name="Freedman E."/>
            <person name="Gellesch M."/>
            <person name="Goldberg J."/>
            <person name="Griggs A."/>
            <person name="Gujja S."/>
            <person name="Heilman E.R."/>
            <person name="Heiman D."/>
            <person name="Hepburn T."/>
            <person name="Howarth C."/>
            <person name="Jen D."/>
            <person name="Larson L."/>
            <person name="Mehta T."/>
            <person name="Neiman D."/>
            <person name="Pearson M."/>
            <person name="Roberts A."/>
            <person name="Saif S."/>
            <person name="Shea T."/>
            <person name="Shenoy N."/>
            <person name="Sisk P."/>
            <person name="Stolte C."/>
            <person name="Sykes S."/>
            <person name="Walk T."/>
            <person name="White J."/>
            <person name="Yandava C."/>
            <person name="Haas B."/>
            <person name="Nusbaum C."/>
            <person name="Birren B."/>
        </authorList>
    </citation>
    <scope>NUCLEOTIDE SEQUENCE</scope>
    <source>
        <strain evidence="2">ATCC 64411</strain>
    </source>
</reference>
<reference evidence="3" key="5">
    <citation type="submission" date="2015-06" db="UniProtKB">
        <authorList>
            <consortium name="EnsemblFungi"/>
        </authorList>
    </citation>
    <scope>IDENTIFICATION</scope>
    <source>
        <strain evidence="3">ATCC 64411</strain>
    </source>
</reference>
<dbReference type="OMA" id="WESITIV"/>
<dbReference type="EnsemblFungi" id="MAPG_01610T0">
    <property type="protein sequence ID" value="MAPG_01610T0"/>
    <property type="gene ID" value="MAPG_01610"/>
</dbReference>
<evidence type="ECO:0000259" key="1">
    <source>
        <dbReference type="PROSITE" id="PS51388"/>
    </source>
</evidence>
<accession>A0A0C4DP56</accession>
<name>A0A0C4DP56_MAGP6</name>
<organism evidence="3 4">
    <name type="scientific">Magnaporthiopsis poae (strain ATCC 64411 / 73-15)</name>
    <name type="common">Kentucky bluegrass fungus</name>
    <name type="synonym">Magnaporthe poae</name>
    <dbReference type="NCBI Taxonomy" id="644358"/>
    <lineage>
        <taxon>Eukaryota</taxon>
        <taxon>Fungi</taxon>
        <taxon>Dikarya</taxon>
        <taxon>Ascomycota</taxon>
        <taxon>Pezizomycotina</taxon>
        <taxon>Sordariomycetes</taxon>
        <taxon>Sordariomycetidae</taxon>
        <taxon>Magnaporthales</taxon>
        <taxon>Magnaporthaceae</taxon>
        <taxon>Magnaporthiopsis</taxon>
    </lineage>
</organism>
<dbReference type="STRING" id="644358.A0A0C4DP56"/>
<protein>
    <recommendedName>
        <fullName evidence="1">GED domain-containing protein</fullName>
    </recommendedName>
</protein>
<dbReference type="eggNOG" id="KOG0446">
    <property type="taxonomic scope" value="Eukaryota"/>
</dbReference>
<sequence>MGALRDDPSSQRAYLGQMATRFAEIRLCALNAWYTSDKVFDRRDDLKIVTHIREMSEDFTAAIFSRGHTYPFQDLPGFEYSYGGGHGAGSTENSKCGLNTTTSSLGAPSAEDYPELDDIISEPPAAGPMFPDAEDITAVIRHVHTSTRGLELGTFNPSATSMVFKEQSQKWESITIVHVNSTILVVHDFIFKLLHLVCPDPRVRGQIWTVLSEELLDGYRAALEHARFLLSTTRQGSALSLTPEYEGHVSKIHGARQAQKAGALTADSAKMMETLRATGVKQNNQQYVAENRAVGMINTSLVPLFISQLVETRNADSMCDMIHDVLYGYYLVTRSRFVDNVYQQVIDHFLLSGDKSPLRVFGPDRVLRFTEDELRRIAGEEPQAIRRREVLQREIANLEAGRKALARVCGRVLG</sequence>
<keyword evidence="4" id="KW-1185">Reference proteome</keyword>
<feature type="domain" description="GED" evidence="1">
    <location>
        <begin position="319"/>
        <end position="413"/>
    </location>
</feature>
<reference evidence="3" key="4">
    <citation type="journal article" date="2015" name="G3 (Bethesda)">
        <title>Genome sequences of three phytopathogenic species of the Magnaporthaceae family of fungi.</title>
        <authorList>
            <person name="Okagaki L.H."/>
            <person name="Nunes C.C."/>
            <person name="Sailsbery J."/>
            <person name="Clay B."/>
            <person name="Brown D."/>
            <person name="John T."/>
            <person name="Oh Y."/>
            <person name="Young N."/>
            <person name="Fitzgerald M."/>
            <person name="Haas B.J."/>
            <person name="Zeng Q."/>
            <person name="Young S."/>
            <person name="Adiconis X."/>
            <person name="Fan L."/>
            <person name="Levin J.Z."/>
            <person name="Mitchell T.K."/>
            <person name="Okubara P.A."/>
            <person name="Farman M.L."/>
            <person name="Kohn L.M."/>
            <person name="Birren B."/>
            <person name="Ma L.-J."/>
            <person name="Dean R.A."/>
        </authorList>
    </citation>
    <scope>NUCLEOTIDE SEQUENCE</scope>
    <source>
        <strain evidence="3">ATCC 64411 / 73-15</strain>
    </source>
</reference>